<dbReference type="SUPFAM" id="SSF53163">
    <property type="entry name" value="HybD-like"/>
    <property type="match status" value="1"/>
</dbReference>
<proteinExistence type="predicted"/>
<dbReference type="Pfam" id="PF06866">
    <property type="entry name" value="DUF1256"/>
    <property type="match status" value="1"/>
</dbReference>
<comment type="caution">
    <text evidence="1">The sequence shown here is derived from an EMBL/GenBank/DDBJ whole genome shotgun (WGS) entry which is preliminary data.</text>
</comment>
<sequence>MGLERGRNTFSPHVVQQGVKKISGDELITFFQEILKKHGDERAITFLCIGTDRSTGDSLGPLVGTRLEECGWESVVGSLRYPCDADNLQARIKTIPSDNIIVAIDAALGSPASVGHYLVSEKPIFPAKSVGTKLPAVGHYSIAAVVNVKSSKPYSTLQMTSLYSVMLMADEITQAITRVFGCDT</sequence>
<name>A0ABQ1YW90_9BACL</name>
<dbReference type="Proteomes" id="UP000659344">
    <property type="component" value="Unassembled WGS sequence"/>
</dbReference>
<evidence type="ECO:0000313" key="1">
    <source>
        <dbReference type="EMBL" id="GGH38920.1"/>
    </source>
</evidence>
<organism evidence="1 2">
    <name type="scientific">Paenibacillus segetis</name>
    <dbReference type="NCBI Taxonomy" id="1325360"/>
    <lineage>
        <taxon>Bacteria</taxon>
        <taxon>Bacillati</taxon>
        <taxon>Bacillota</taxon>
        <taxon>Bacilli</taxon>
        <taxon>Bacillales</taxon>
        <taxon>Paenibacillaceae</taxon>
        <taxon>Paenibacillus</taxon>
    </lineage>
</organism>
<keyword evidence="2" id="KW-1185">Reference proteome</keyword>
<evidence type="ECO:0000313" key="2">
    <source>
        <dbReference type="Proteomes" id="UP000659344"/>
    </source>
</evidence>
<dbReference type="RefSeq" id="WP_188542373.1">
    <property type="nucleotide sequence ID" value="NZ_BMFT01000006.1"/>
</dbReference>
<reference evidence="2" key="1">
    <citation type="journal article" date="2019" name="Int. J. Syst. Evol. Microbiol.">
        <title>The Global Catalogue of Microorganisms (GCM) 10K type strain sequencing project: providing services to taxonomists for standard genome sequencing and annotation.</title>
        <authorList>
            <consortium name="The Broad Institute Genomics Platform"/>
            <consortium name="The Broad Institute Genome Sequencing Center for Infectious Disease"/>
            <person name="Wu L."/>
            <person name="Ma J."/>
        </authorList>
    </citation>
    <scope>NUCLEOTIDE SEQUENCE [LARGE SCALE GENOMIC DNA]</scope>
    <source>
        <strain evidence="2">CGMCC 1.12769</strain>
    </source>
</reference>
<dbReference type="InterPro" id="IPR009665">
    <property type="entry name" value="YyaC"/>
</dbReference>
<dbReference type="NCBIfam" id="TIGR02841">
    <property type="entry name" value="spore_YyaC"/>
    <property type="match status" value="1"/>
</dbReference>
<dbReference type="InterPro" id="IPR023430">
    <property type="entry name" value="Pept_HybD-like_dom_sf"/>
</dbReference>
<evidence type="ECO:0008006" key="3">
    <source>
        <dbReference type="Google" id="ProtNLM"/>
    </source>
</evidence>
<dbReference type="EMBL" id="BMFT01000006">
    <property type="protein sequence ID" value="GGH38920.1"/>
    <property type="molecule type" value="Genomic_DNA"/>
</dbReference>
<protein>
    <recommendedName>
        <fullName evidence="3">Spore protease YyaC</fullName>
    </recommendedName>
</protein>
<gene>
    <name evidence="1" type="ORF">GCM10008013_47320</name>
</gene>
<accession>A0ABQ1YW90</accession>